<proteinExistence type="predicted"/>
<feature type="chain" id="PRO_5032673041" description="DUF5723 domain-containing protein" evidence="1">
    <location>
        <begin position="23"/>
        <end position="431"/>
    </location>
</feature>
<name>A0A841REC6_9SPIO</name>
<dbReference type="AlphaFoldDB" id="A0A841REC6"/>
<organism evidence="2 3">
    <name type="scientific">Spirochaeta isovalerica</name>
    <dbReference type="NCBI Taxonomy" id="150"/>
    <lineage>
        <taxon>Bacteria</taxon>
        <taxon>Pseudomonadati</taxon>
        <taxon>Spirochaetota</taxon>
        <taxon>Spirochaetia</taxon>
        <taxon>Spirochaetales</taxon>
        <taxon>Spirochaetaceae</taxon>
        <taxon>Spirochaeta</taxon>
    </lineage>
</organism>
<dbReference type="Proteomes" id="UP000587760">
    <property type="component" value="Unassembled WGS sequence"/>
</dbReference>
<dbReference type="EMBL" id="JACHGJ010000004">
    <property type="protein sequence ID" value="MBB6480702.1"/>
    <property type="molecule type" value="Genomic_DNA"/>
</dbReference>
<feature type="signal peptide" evidence="1">
    <location>
        <begin position="1"/>
        <end position="22"/>
    </location>
</feature>
<accession>A0A841REC6</accession>
<protein>
    <recommendedName>
        <fullName evidence="4">DUF5723 domain-containing protein</fullName>
    </recommendedName>
</protein>
<gene>
    <name evidence="2" type="ORF">HNR50_002375</name>
</gene>
<evidence type="ECO:0000256" key="1">
    <source>
        <dbReference type="SAM" id="SignalP"/>
    </source>
</evidence>
<keyword evidence="1" id="KW-0732">Signal</keyword>
<sequence length="431" mass="46821">MKKIFAISVTALLFLIPAAAQAEFSGTAEIGFSANITDGDFDSLLNPGNMMEMKDLSMNTSLIARFDAGDEKTTFSAWFSLKEYPIGQALMASAYNSDTFPDPDSVTLAATGEVIALAGDTIFSLDIMRFSANVALGDSVSLIVGRQSMLTGYGYGWNPIDFANPLKDPSDPDTALRGVDALAFSADFGYIANLKVYGILPDDLLASGIDFEEIKGGGELTFYLPGFEVKLTGLYDYDAAEGSDAYVPSLGAGFLADLFGLGFYGEAAVRKGSRNNFVDGTDLSRKTEWIFSALAGVEYTFPSELYAVVEYFYNGEGYDNDERNEIEAAMALSPTTDLMSMYRSGYFARHYIMLSLMQPLYSINTDLNLTAIFSPDSGALMILPSVSYNFSGNFSGRIEYSGLFDLYNDGFSEVSALPVKHIISTVFTYSY</sequence>
<evidence type="ECO:0000313" key="3">
    <source>
        <dbReference type="Proteomes" id="UP000587760"/>
    </source>
</evidence>
<keyword evidence="3" id="KW-1185">Reference proteome</keyword>
<evidence type="ECO:0000313" key="2">
    <source>
        <dbReference type="EMBL" id="MBB6480702.1"/>
    </source>
</evidence>
<evidence type="ECO:0008006" key="4">
    <source>
        <dbReference type="Google" id="ProtNLM"/>
    </source>
</evidence>
<dbReference type="RefSeq" id="WP_184746969.1">
    <property type="nucleotide sequence ID" value="NZ_JACHGJ010000004.1"/>
</dbReference>
<reference evidence="2 3" key="1">
    <citation type="submission" date="2020-08" db="EMBL/GenBank/DDBJ databases">
        <title>Genomic Encyclopedia of Type Strains, Phase IV (KMG-IV): sequencing the most valuable type-strain genomes for metagenomic binning, comparative biology and taxonomic classification.</title>
        <authorList>
            <person name="Goeker M."/>
        </authorList>
    </citation>
    <scope>NUCLEOTIDE SEQUENCE [LARGE SCALE GENOMIC DNA]</scope>
    <source>
        <strain evidence="2 3">DSM 2461</strain>
    </source>
</reference>
<comment type="caution">
    <text evidence="2">The sequence shown here is derived from an EMBL/GenBank/DDBJ whole genome shotgun (WGS) entry which is preliminary data.</text>
</comment>